<dbReference type="PANTHER" id="PTHR34875:SF6">
    <property type="entry name" value="UPF0237 PROTEIN MJ1558"/>
    <property type="match status" value="1"/>
</dbReference>
<dbReference type="AlphaFoldDB" id="A0A1I0AYU1"/>
<dbReference type="Proteomes" id="UP000214760">
    <property type="component" value="Unassembled WGS sequence"/>
</dbReference>
<feature type="domain" description="ACT" evidence="2">
    <location>
        <begin position="5"/>
        <end position="79"/>
    </location>
</feature>
<comment type="similarity">
    <text evidence="1">Belongs to the UPF0237 family.</text>
</comment>
<evidence type="ECO:0000313" key="4">
    <source>
        <dbReference type="EMBL" id="SFR78999.1"/>
    </source>
</evidence>
<dbReference type="EMBL" id="FOIL01000003">
    <property type="protein sequence ID" value="SES99710.1"/>
    <property type="molecule type" value="Genomic_DNA"/>
</dbReference>
<dbReference type="RefSeq" id="WP_031472799.1">
    <property type="nucleotide sequence ID" value="NZ_FOIL01000003.1"/>
</dbReference>
<dbReference type="OrthoDB" id="9803078at2"/>
<evidence type="ECO:0000259" key="2">
    <source>
        <dbReference type="PROSITE" id="PS51671"/>
    </source>
</evidence>
<dbReference type="STRING" id="1526.SAMN02910262_01565"/>
<reference evidence="5 6" key="1">
    <citation type="submission" date="2016-10" db="EMBL/GenBank/DDBJ databases">
        <authorList>
            <person name="de Groot N.N."/>
        </authorList>
    </citation>
    <scope>NUCLEOTIDE SEQUENCE [LARGE SCALE GENOMIC DNA]</scope>
    <source>
        <strain evidence="4 6">F</strain>
        <strain evidence="3 5">KH1P1</strain>
    </source>
</reference>
<dbReference type="EMBL" id="FOZC01000008">
    <property type="protein sequence ID" value="SFR78999.1"/>
    <property type="molecule type" value="Genomic_DNA"/>
</dbReference>
<sequence>MNKIIITIVGEDKVGIVAKTCNYLAENNINILDITQTILQKYFNMMMIVDISKMNKSFDDMAADLAAIGEEIGVRILCQREEIFTSMHRL</sequence>
<proteinExistence type="inferred from homology"/>
<dbReference type="eggNOG" id="COG3830">
    <property type="taxonomic scope" value="Bacteria"/>
</dbReference>
<evidence type="ECO:0000313" key="5">
    <source>
        <dbReference type="Proteomes" id="UP000199820"/>
    </source>
</evidence>
<dbReference type="NCBIfam" id="NF001220">
    <property type="entry name" value="PRK00194.1"/>
    <property type="match status" value="1"/>
</dbReference>
<dbReference type="InterPro" id="IPR022986">
    <property type="entry name" value="UPF0237_ACT"/>
</dbReference>
<accession>A0A1I0AYU1</accession>
<dbReference type="SUPFAM" id="SSF55021">
    <property type="entry name" value="ACT-like"/>
    <property type="match status" value="1"/>
</dbReference>
<dbReference type="Gene3D" id="3.30.70.260">
    <property type="match status" value="1"/>
</dbReference>
<protein>
    <recommendedName>
        <fullName evidence="1">UPF0237 protein SAMN02910262_01565</fullName>
    </recommendedName>
</protein>
<evidence type="ECO:0000313" key="6">
    <source>
        <dbReference type="Proteomes" id="UP000214760"/>
    </source>
</evidence>
<dbReference type="CDD" id="cd04872">
    <property type="entry name" value="ACT_1ZPV"/>
    <property type="match status" value="1"/>
</dbReference>
<dbReference type="Pfam" id="PF13740">
    <property type="entry name" value="ACT_6"/>
    <property type="match status" value="1"/>
</dbReference>
<dbReference type="PROSITE" id="PS51671">
    <property type="entry name" value="ACT"/>
    <property type="match status" value="1"/>
</dbReference>
<evidence type="ECO:0000313" key="3">
    <source>
        <dbReference type="EMBL" id="SES99710.1"/>
    </source>
</evidence>
<name>A0A1I0AYU1_9FIRM</name>
<gene>
    <name evidence="4" type="ORF">SAMN02910262_01565</name>
    <name evidence="3" type="ORF">SAMN04487771_100332</name>
</gene>
<organism evidence="3 5">
    <name type="scientific">[Clostridium] aminophilum</name>
    <dbReference type="NCBI Taxonomy" id="1526"/>
    <lineage>
        <taxon>Bacteria</taxon>
        <taxon>Bacillati</taxon>
        <taxon>Bacillota</taxon>
        <taxon>Clostridia</taxon>
        <taxon>Lachnospirales</taxon>
        <taxon>Lachnospiraceae</taxon>
    </lineage>
</organism>
<keyword evidence="5" id="KW-1185">Reference proteome</keyword>
<dbReference type="PANTHER" id="PTHR34875">
    <property type="entry name" value="UPF0237 PROTEIN MJ1558"/>
    <property type="match status" value="1"/>
</dbReference>
<evidence type="ECO:0000256" key="1">
    <source>
        <dbReference type="HAMAP-Rule" id="MF_01054"/>
    </source>
</evidence>
<dbReference type="InterPro" id="IPR050990">
    <property type="entry name" value="UPF0237/GcvR_regulator"/>
</dbReference>
<dbReference type="HAMAP" id="MF_01054">
    <property type="entry name" value="UPF0237"/>
    <property type="match status" value="1"/>
</dbReference>
<dbReference type="InterPro" id="IPR002912">
    <property type="entry name" value="ACT_dom"/>
</dbReference>
<dbReference type="Proteomes" id="UP000199820">
    <property type="component" value="Unassembled WGS sequence"/>
</dbReference>
<dbReference type="InterPro" id="IPR045865">
    <property type="entry name" value="ACT-like_dom_sf"/>
</dbReference>